<comment type="caution">
    <text evidence="2">The sequence shown here is derived from an EMBL/GenBank/DDBJ whole genome shotgun (WGS) entry which is preliminary data.</text>
</comment>
<dbReference type="InterPro" id="IPR041140">
    <property type="entry name" value="DarA_N"/>
</dbReference>
<feature type="domain" description="Defence against restriction A N-terminal" evidence="1">
    <location>
        <begin position="16"/>
        <end position="106"/>
    </location>
</feature>
<evidence type="ECO:0000313" key="3">
    <source>
        <dbReference type="Proteomes" id="UP001049200"/>
    </source>
</evidence>
<reference evidence="2" key="1">
    <citation type="submission" date="2021-06" db="EMBL/GenBank/DDBJ databases">
        <title>Updating the genus Pseudomonas: Description of 43 new species and partition of the Pseudomonas putida group.</title>
        <authorList>
            <person name="Girard L."/>
            <person name="Lood C."/>
            <person name="Vandamme P."/>
            <person name="Rokni-Zadeh H."/>
            <person name="Van Noort V."/>
            <person name="Hofte M."/>
            <person name="Lavigne R."/>
            <person name="De Mot R."/>
        </authorList>
    </citation>
    <scope>NUCLEOTIDE SEQUENCE</scope>
    <source>
        <strain evidence="2">SWRI74</strain>
    </source>
</reference>
<dbReference type="Pfam" id="PF18788">
    <property type="entry name" value="DarA_N"/>
    <property type="match status" value="1"/>
</dbReference>
<organism evidence="2 3">
    <name type="scientific">Pseudomonas azerbaijanoccidentalis</name>
    <dbReference type="NCBI Taxonomy" id="2842347"/>
    <lineage>
        <taxon>Bacteria</taxon>
        <taxon>Pseudomonadati</taxon>
        <taxon>Pseudomonadota</taxon>
        <taxon>Gammaproteobacteria</taxon>
        <taxon>Pseudomonadales</taxon>
        <taxon>Pseudomonadaceae</taxon>
        <taxon>Pseudomonas</taxon>
    </lineage>
</organism>
<accession>A0ABS6R0N5</accession>
<sequence>MPKTNTLDFSSPAGAEKALQKIAQQMGRAGQSVVSSEFNQKPRRSSDTTYREAFITLSSGQLITLRVNGTGDIYQVLLNGSVKPLKEHTDTDKAIAEIASMAEKNQGAFQKAQARKAVALPKGMGTTKPKQVDALVQQVSELDTQISERKATIAELQSKLGVGAMTDSVPPQLTDLDDNAREVLGQLAKADGQAVEDGDLISKEGRDTLIDLGLIDRYTDKGDNVLNDKGRACVAMLDSALAPAPVVGSKSGAEPMSWLGFKLVNQVFVDELGPMEVPSRFQIGASVFLGLGQDGDKMDIAAKVIGANFRSSKVHYTLAVPIQSTGDQPMYAVLYDVDSVSVASPEEILDSATQPQLVDSLDAYKAPLPVESVMSLASSYVAARELAAATGVMLDDASTDGAKGYLEIALDIVENNGPIHLEEGNIDQARLELNMAKSFRAAIAMLDSASGRQMDDKALDQLVAIAKVSAASENEIADQDALTTLLALSMVDVAEGIYFLSEKGRQHLNDNGMDAYGEPFAE</sequence>
<gene>
    <name evidence="2" type="ORF">KVG88_30415</name>
</gene>
<evidence type="ECO:0000313" key="2">
    <source>
        <dbReference type="EMBL" id="MBV4524391.1"/>
    </source>
</evidence>
<dbReference type="EMBL" id="JAHSTU010000014">
    <property type="protein sequence ID" value="MBV4524391.1"/>
    <property type="molecule type" value="Genomic_DNA"/>
</dbReference>
<name>A0ABS6R0N5_9PSED</name>
<proteinExistence type="predicted"/>
<evidence type="ECO:0000259" key="1">
    <source>
        <dbReference type="Pfam" id="PF18788"/>
    </source>
</evidence>
<dbReference type="RefSeq" id="WP_217873591.1">
    <property type="nucleotide sequence ID" value="NZ_JAHSTU010000014.1"/>
</dbReference>
<keyword evidence="3" id="KW-1185">Reference proteome</keyword>
<protein>
    <recommendedName>
        <fullName evidence="1">Defence against restriction A N-terminal domain-containing protein</fullName>
    </recommendedName>
</protein>
<dbReference type="Proteomes" id="UP001049200">
    <property type="component" value="Unassembled WGS sequence"/>
</dbReference>